<protein>
    <submittedName>
        <fullName evidence="3">L-aminopeptidase/D-esterase-like protein</fullName>
    </submittedName>
</protein>
<dbReference type="InterPro" id="IPR005321">
    <property type="entry name" value="Peptidase_S58_DmpA"/>
</dbReference>
<dbReference type="InterPro" id="IPR016117">
    <property type="entry name" value="ArgJ-like_dom_sf"/>
</dbReference>
<dbReference type="Proteomes" id="UP001242480">
    <property type="component" value="Unassembled WGS sequence"/>
</dbReference>
<dbReference type="Gene3D" id="3.60.70.12">
    <property type="entry name" value="L-amino peptidase D-ALA esterase/amidase"/>
    <property type="match status" value="1"/>
</dbReference>
<dbReference type="CDD" id="cd02252">
    <property type="entry name" value="nylC_like"/>
    <property type="match status" value="1"/>
</dbReference>
<dbReference type="Pfam" id="PF03576">
    <property type="entry name" value="Peptidase_S58"/>
    <property type="match status" value="1"/>
</dbReference>
<name>A0ABU0JKT2_9HYPH</name>
<dbReference type="SUPFAM" id="SSF56266">
    <property type="entry name" value="DmpA/ArgJ-like"/>
    <property type="match status" value="1"/>
</dbReference>
<sequence>MRNLITDVSGVRVGQAEDLALGSGVTAIVFDRPAVASVDVRGGAPGTRETDLLQPERLVEAVDAIVLSGGSAFGLDAAAGAMACLAEAGRGFAVGPMRVPIVPAAILFDLLNGGDKAWGRYPPYRDLGFEATRAAGADFALGTAGAGTGATTATWKGGLGSASARAGGFTVGAIVAVNALGSATVADGPHFWAAPWEQADEFGGLGLPQPFPADAHRPQTKSRRLENTTIALVATDAVLTKAQARHLAVMAQDGLARALHPVHTPLDGDTVFAAATGHRPLADPVHDMIAIGSAAAATLARACARAVHEARPLPQPGSQPAWRDRFVGG</sequence>
<evidence type="ECO:0000256" key="2">
    <source>
        <dbReference type="SAM" id="MobiDB-lite"/>
    </source>
</evidence>
<evidence type="ECO:0000313" key="4">
    <source>
        <dbReference type="Proteomes" id="UP001242480"/>
    </source>
</evidence>
<proteinExistence type="inferred from homology"/>
<feature type="region of interest" description="Disordered" evidence="2">
    <location>
        <begin position="310"/>
        <end position="329"/>
    </location>
</feature>
<comment type="caution">
    <text evidence="3">The sequence shown here is derived from an EMBL/GenBank/DDBJ whole genome shotgun (WGS) entry which is preliminary data.</text>
</comment>
<comment type="similarity">
    <text evidence="1">Belongs to the peptidase S58 family.</text>
</comment>
<dbReference type="EMBL" id="JAUSVX010000027">
    <property type="protein sequence ID" value="MDQ0474896.1"/>
    <property type="molecule type" value="Genomic_DNA"/>
</dbReference>
<dbReference type="PANTHER" id="PTHR36512:SF3">
    <property type="entry name" value="BLR5678 PROTEIN"/>
    <property type="match status" value="1"/>
</dbReference>
<reference evidence="3 4" key="1">
    <citation type="submission" date="2023-07" db="EMBL/GenBank/DDBJ databases">
        <title>Genomic Encyclopedia of Type Strains, Phase IV (KMG-IV): sequencing the most valuable type-strain genomes for metagenomic binning, comparative biology and taxonomic classification.</title>
        <authorList>
            <person name="Goeker M."/>
        </authorList>
    </citation>
    <scope>NUCLEOTIDE SEQUENCE [LARGE SCALE GENOMIC DNA]</scope>
    <source>
        <strain evidence="3 4">DSM 19619</strain>
    </source>
</reference>
<dbReference type="PANTHER" id="PTHR36512">
    <property type="entry name" value="D-AMINOPEPTIDASE"/>
    <property type="match status" value="1"/>
</dbReference>
<organism evidence="3 4">
    <name type="scientific">Labrys wisconsinensis</name>
    <dbReference type="NCBI Taxonomy" id="425677"/>
    <lineage>
        <taxon>Bacteria</taxon>
        <taxon>Pseudomonadati</taxon>
        <taxon>Pseudomonadota</taxon>
        <taxon>Alphaproteobacteria</taxon>
        <taxon>Hyphomicrobiales</taxon>
        <taxon>Xanthobacteraceae</taxon>
        <taxon>Labrys</taxon>
    </lineage>
</organism>
<evidence type="ECO:0000256" key="1">
    <source>
        <dbReference type="ARBA" id="ARBA00007068"/>
    </source>
</evidence>
<dbReference type="RefSeq" id="WP_307285284.1">
    <property type="nucleotide sequence ID" value="NZ_JAUSVX010000027.1"/>
</dbReference>
<gene>
    <name evidence="3" type="ORF">QO011_007938</name>
</gene>
<keyword evidence="4" id="KW-1185">Reference proteome</keyword>
<evidence type="ECO:0000313" key="3">
    <source>
        <dbReference type="EMBL" id="MDQ0474896.1"/>
    </source>
</evidence>
<accession>A0ABU0JKT2</accession>